<protein>
    <submittedName>
        <fullName evidence="1">Uncharacterized protein</fullName>
    </submittedName>
</protein>
<organism evidence="1 2">
    <name type="scientific">Ascobolus immersus RN42</name>
    <dbReference type="NCBI Taxonomy" id="1160509"/>
    <lineage>
        <taxon>Eukaryota</taxon>
        <taxon>Fungi</taxon>
        <taxon>Dikarya</taxon>
        <taxon>Ascomycota</taxon>
        <taxon>Pezizomycotina</taxon>
        <taxon>Pezizomycetes</taxon>
        <taxon>Pezizales</taxon>
        <taxon>Ascobolaceae</taxon>
        <taxon>Ascobolus</taxon>
    </lineage>
</organism>
<evidence type="ECO:0000313" key="1">
    <source>
        <dbReference type="EMBL" id="RPA74185.1"/>
    </source>
</evidence>
<dbReference type="AlphaFoldDB" id="A0A3N4HJX9"/>
<proteinExistence type="predicted"/>
<evidence type="ECO:0000313" key="2">
    <source>
        <dbReference type="Proteomes" id="UP000275078"/>
    </source>
</evidence>
<name>A0A3N4HJX9_ASCIM</name>
<gene>
    <name evidence="1" type="ORF">BJ508DRAFT_333293</name>
</gene>
<dbReference type="Proteomes" id="UP000275078">
    <property type="component" value="Unassembled WGS sequence"/>
</dbReference>
<accession>A0A3N4HJX9</accession>
<sequence length="215" mass="23387">MPSESHHFFSRNYSDPSMKHLAVEAGQSTTDLELQEARDVSNPYCATTETTSTAVNLVSSFTKHLIHPQLALQASIPADAVATCSCSSHPDQPNPSPTLGRHCRIGLHNQHCIPSTVTIVKRSVCPLCQRTISVAKSPVTKELESLVFCCRHCGTKMCFMCRTVAVREGGHAVDMAPMGDGMRESLGGGGKADRFWHLGGDEELEGRRDYSRFGA</sequence>
<keyword evidence="2" id="KW-1185">Reference proteome</keyword>
<reference evidence="1 2" key="1">
    <citation type="journal article" date="2018" name="Nat. Ecol. Evol.">
        <title>Pezizomycetes genomes reveal the molecular basis of ectomycorrhizal truffle lifestyle.</title>
        <authorList>
            <person name="Murat C."/>
            <person name="Payen T."/>
            <person name="Noel B."/>
            <person name="Kuo A."/>
            <person name="Morin E."/>
            <person name="Chen J."/>
            <person name="Kohler A."/>
            <person name="Krizsan K."/>
            <person name="Balestrini R."/>
            <person name="Da Silva C."/>
            <person name="Montanini B."/>
            <person name="Hainaut M."/>
            <person name="Levati E."/>
            <person name="Barry K.W."/>
            <person name="Belfiori B."/>
            <person name="Cichocki N."/>
            <person name="Clum A."/>
            <person name="Dockter R.B."/>
            <person name="Fauchery L."/>
            <person name="Guy J."/>
            <person name="Iotti M."/>
            <person name="Le Tacon F."/>
            <person name="Lindquist E.A."/>
            <person name="Lipzen A."/>
            <person name="Malagnac F."/>
            <person name="Mello A."/>
            <person name="Molinier V."/>
            <person name="Miyauchi S."/>
            <person name="Poulain J."/>
            <person name="Riccioni C."/>
            <person name="Rubini A."/>
            <person name="Sitrit Y."/>
            <person name="Splivallo R."/>
            <person name="Traeger S."/>
            <person name="Wang M."/>
            <person name="Zifcakova L."/>
            <person name="Wipf D."/>
            <person name="Zambonelli A."/>
            <person name="Paolocci F."/>
            <person name="Nowrousian M."/>
            <person name="Ottonello S."/>
            <person name="Baldrian P."/>
            <person name="Spatafora J.W."/>
            <person name="Henrissat B."/>
            <person name="Nagy L.G."/>
            <person name="Aury J.M."/>
            <person name="Wincker P."/>
            <person name="Grigoriev I.V."/>
            <person name="Bonfante P."/>
            <person name="Martin F.M."/>
        </authorList>
    </citation>
    <scope>NUCLEOTIDE SEQUENCE [LARGE SCALE GENOMIC DNA]</scope>
    <source>
        <strain evidence="1 2">RN42</strain>
    </source>
</reference>
<dbReference type="EMBL" id="ML119797">
    <property type="protein sequence ID" value="RPA74185.1"/>
    <property type="molecule type" value="Genomic_DNA"/>
</dbReference>